<dbReference type="EMBL" id="JARBHB010000005">
    <property type="protein sequence ID" value="KAJ8883603.1"/>
    <property type="molecule type" value="Genomic_DNA"/>
</dbReference>
<evidence type="ECO:0000313" key="2">
    <source>
        <dbReference type="EMBL" id="KAJ8883603.1"/>
    </source>
</evidence>
<sequence>MSSLEFMTKIQYRLGTAGAELLACSPPTKANRIQYPAGSLPDSHTWESCRAMPLPAGFLGDLPFPPSFHSGAVPFSPQSPSSAPKTSVGQVNHAYLPPPPGQYKRNVAVQHGNSAIGATVAERLAGTPPTKANRVHSLAGSQNFRKWESCRTMPLVSGFSRGSPVSPAPSFQICSIFTLITLIVSQYLAVKSPPKSLHSLTSSRIKFSVEKPFLLFLLCGDMLLIYDMLPSANENIYHQAAFSSVSDKMAV</sequence>
<evidence type="ECO:0000256" key="1">
    <source>
        <dbReference type="SAM" id="MobiDB-lite"/>
    </source>
</evidence>
<feature type="compositionally biased region" description="Polar residues" evidence="1">
    <location>
        <begin position="76"/>
        <end position="90"/>
    </location>
</feature>
<keyword evidence="3" id="KW-1185">Reference proteome</keyword>
<gene>
    <name evidence="2" type="ORF">PR048_015447</name>
</gene>
<proteinExistence type="predicted"/>
<comment type="caution">
    <text evidence="2">The sequence shown here is derived from an EMBL/GenBank/DDBJ whole genome shotgun (WGS) entry which is preliminary data.</text>
</comment>
<feature type="region of interest" description="Disordered" evidence="1">
    <location>
        <begin position="74"/>
        <end position="96"/>
    </location>
</feature>
<evidence type="ECO:0000313" key="3">
    <source>
        <dbReference type="Proteomes" id="UP001159363"/>
    </source>
</evidence>
<name>A0ABQ9HGZ9_9NEOP</name>
<accession>A0ABQ9HGZ9</accession>
<dbReference type="Proteomes" id="UP001159363">
    <property type="component" value="Chromosome 4"/>
</dbReference>
<reference evidence="2 3" key="1">
    <citation type="submission" date="2023-02" db="EMBL/GenBank/DDBJ databases">
        <title>LHISI_Scaffold_Assembly.</title>
        <authorList>
            <person name="Stuart O.P."/>
            <person name="Cleave R."/>
            <person name="Magrath M.J.L."/>
            <person name="Mikheyev A.S."/>
        </authorList>
    </citation>
    <scope>NUCLEOTIDE SEQUENCE [LARGE SCALE GENOMIC DNA]</scope>
    <source>
        <strain evidence="2">Daus_M_001</strain>
        <tissue evidence="2">Leg muscle</tissue>
    </source>
</reference>
<organism evidence="2 3">
    <name type="scientific">Dryococelus australis</name>
    <dbReference type="NCBI Taxonomy" id="614101"/>
    <lineage>
        <taxon>Eukaryota</taxon>
        <taxon>Metazoa</taxon>
        <taxon>Ecdysozoa</taxon>
        <taxon>Arthropoda</taxon>
        <taxon>Hexapoda</taxon>
        <taxon>Insecta</taxon>
        <taxon>Pterygota</taxon>
        <taxon>Neoptera</taxon>
        <taxon>Polyneoptera</taxon>
        <taxon>Phasmatodea</taxon>
        <taxon>Verophasmatodea</taxon>
        <taxon>Anareolatae</taxon>
        <taxon>Phasmatidae</taxon>
        <taxon>Eurycanthinae</taxon>
        <taxon>Dryococelus</taxon>
    </lineage>
</organism>
<protein>
    <submittedName>
        <fullName evidence="2">Uncharacterized protein</fullName>
    </submittedName>
</protein>